<dbReference type="CDD" id="cd17917">
    <property type="entry name" value="DEXHc_RHA-like"/>
    <property type="match status" value="1"/>
</dbReference>
<dbReference type="InterPro" id="IPR013087">
    <property type="entry name" value="Znf_C2H2_type"/>
</dbReference>
<keyword evidence="5" id="KW-0694">RNA-binding</keyword>
<proteinExistence type="inferred from homology"/>
<dbReference type="InterPro" id="IPR027417">
    <property type="entry name" value="P-loop_NTPase"/>
</dbReference>
<dbReference type="GO" id="GO:0003723">
    <property type="term" value="F:RNA binding"/>
    <property type="evidence" value="ECO:0007669"/>
    <property type="project" value="UniProtKB-KW"/>
</dbReference>
<dbReference type="InterPro" id="IPR006575">
    <property type="entry name" value="RWD_dom"/>
</dbReference>
<organism evidence="13 14">
    <name type="scientific">Prototheca wickerhamii</name>
    <dbReference type="NCBI Taxonomy" id="3111"/>
    <lineage>
        <taxon>Eukaryota</taxon>
        <taxon>Viridiplantae</taxon>
        <taxon>Chlorophyta</taxon>
        <taxon>core chlorophytes</taxon>
        <taxon>Trebouxiophyceae</taxon>
        <taxon>Chlorellales</taxon>
        <taxon>Chlorellaceae</taxon>
        <taxon>Prototheca</taxon>
    </lineage>
</organism>
<keyword evidence="14" id="KW-1185">Reference proteome</keyword>
<dbReference type="Pfam" id="PF07717">
    <property type="entry name" value="OB_NTP_bind"/>
    <property type="match status" value="1"/>
</dbReference>
<feature type="region of interest" description="Disordered" evidence="8">
    <location>
        <begin position="1066"/>
        <end position="1097"/>
    </location>
</feature>
<dbReference type="InterPro" id="IPR056328">
    <property type="entry name" value="DSRM_DHX29"/>
</dbReference>
<dbReference type="PROSITE" id="PS51194">
    <property type="entry name" value="HELICASE_CTER"/>
    <property type="match status" value="1"/>
</dbReference>
<dbReference type="PROSITE" id="PS50157">
    <property type="entry name" value="ZINC_FINGER_C2H2_2"/>
    <property type="match status" value="1"/>
</dbReference>
<evidence type="ECO:0000259" key="9">
    <source>
        <dbReference type="PROSITE" id="PS50157"/>
    </source>
</evidence>
<evidence type="ECO:0000256" key="1">
    <source>
        <dbReference type="ARBA" id="ARBA00022741"/>
    </source>
</evidence>
<dbReference type="Pfam" id="PF00270">
    <property type="entry name" value="DEAD"/>
    <property type="match status" value="1"/>
</dbReference>
<evidence type="ECO:0000256" key="2">
    <source>
        <dbReference type="ARBA" id="ARBA00022801"/>
    </source>
</evidence>
<dbReference type="PROSITE" id="PS50908">
    <property type="entry name" value="RWD"/>
    <property type="match status" value="1"/>
</dbReference>
<dbReference type="InterPro" id="IPR059023">
    <property type="entry name" value="RNA_hel_CTD"/>
</dbReference>
<dbReference type="InterPro" id="IPR001650">
    <property type="entry name" value="Helicase_C-like"/>
</dbReference>
<feature type="region of interest" description="Disordered" evidence="8">
    <location>
        <begin position="349"/>
        <end position="377"/>
    </location>
</feature>
<keyword evidence="7" id="KW-0479">Metal-binding</keyword>
<dbReference type="FunFam" id="3.40.50.300:FF:000526">
    <property type="entry name" value="DExH-box ATP-dependent RNA helicase DExH3"/>
    <property type="match status" value="1"/>
</dbReference>
<dbReference type="Gene3D" id="3.30.160.60">
    <property type="entry name" value="Classic Zinc Finger"/>
    <property type="match status" value="1"/>
</dbReference>
<feature type="domain" description="Helicase ATP-binding" evidence="11">
    <location>
        <begin position="637"/>
        <end position="806"/>
    </location>
</feature>
<dbReference type="Pfam" id="PF00271">
    <property type="entry name" value="Helicase_C"/>
    <property type="match status" value="1"/>
</dbReference>
<dbReference type="GO" id="GO:0005524">
    <property type="term" value="F:ATP binding"/>
    <property type="evidence" value="ECO:0007669"/>
    <property type="project" value="UniProtKB-KW"/>
</dbReference>
<dbReference type="PROSITE" id="PS00028">
    <property type="entry name" value="ZINC_FINGER_C2H2_1"/>
    <property type="match status" value="1"/>
</dbReference>
<dbReference type="InterPro" id="IPR011709">
    <property type="entry name" value="DEAD-box_helicase_OB_fold"/>
</dbReference>
<evidence type="ECO:0000256" key="8">
    <source>
        <dbReference type="SAM" id="MobiDB-lite"/>
    </source>
</evidence>
<evidence type="ECO:0000259" key="10">
    <source>
        <dbReference type="PROSITE" id="PS50908"/>
    </source>
</evidence>
<keyword evidence="7" id="KW-0863">Zinc-finger</keyword>
<dbReference type="InterPro" id="IPR014001">
    <property type="entry name" value="Helicase_ATP-bd"/>
</dbReference>
<dbReference type="PANTHER" id="PTHR18934">
    <property type="entry name" value="ATP-DEPENDENT RNA HELICASE"/>
    <property type="match status" value="1"/>
</dbReference>
<dbReference type="CDD" id="cd11605">
    <property type="entry name" value="RWD_DRWD_ELF-like"/>
    <property type="match status" value="1"/>
</dbReference>
<dbReference type="Pfam" id="PF26026">
    <property type="entry name" value="RNA_hel_CTD"/>
    <property type="match status" value="1"/>
</dbReference>
<dbReference type="Gene3D" id="3.10.110.10">
    <property type="entry name" value="Ubiquitin Conjugating Enzyme"/>
    <property type="match status" value="1"/>
</dbReference>
<feature type="region of interest" description="Disordered" evidence="8">
    <location>
        <begin position="563"/>
        <end position="627"/>
    </location>
</feature>
<dbReference type="EMBL" id="JASFZW010000010">
    <property type="protein sequence ID" value="KAK2076347.1"/>
    <property type="molecule type" value="Genomic_DNA"/>
</dbReference>
<dbReference type="Pfam" id="PF21010">
    <property type="entry name" value="HA2_C"/>
    <property type="match status" value="1"/>
</dbReference>
<keyword evidence="2" id="KW-0378">Hydrolase</keyword>
<protein>
    <recommendedName>
        <fullName evidence="15">ATP-dependent RNA helicase DHX57</fullName>
    </recommendedName>
</protein>
<dbReference type="SUPFAM" id="SSF52540">
    <property type="entry name" value="P-loop containing nucleoside triphosphate hydrolases"/>
    <property type="match status" value="1"/>
</dbReference>
<evidence type="ECO:0000256" key="5">
    <source>
        <dbReference type="ARBA" id="ARBA00022884"/>
    </source>
</evidence>
<feature type="compositionally biased region" description="Basic and acidic residues" evidence="8">
    <location>
        <begin position="29"/>
        <end position="47"/>
    </location>
</feature>
<dbReference type="CDD" id="cd18791">
    <property type="entry name" value="SF2_C_RHA"/>
    <property type="match status" value="1"/>
</dbReference>
<dbReference type="InterPro" id="IPR011545">
    <property type="entry name" value="DEAD/DEAH_box_helicase_dom"/>
</dbReference>
<dbReference type="GO" id="GO:0016787">
    <property type="term" value="F:hydrolase activity"/>
    <property type="evidence" value="ECO:0007669"/>
    <property type="project" value="UniProtKB-KW"/>
</dbReference>
<dbReference type="SUPFAM" id="SSF54495">
    <property type="entry name" value="UBC-like"/>
    <property type="match status" value="1"/>
</dbReference>
<evidence type="ECO:0000259" key="12">
    <source>
        <dbReference type="PROSITE" id="PS51194"/>
    </source>
</evidence>
<feature type="domain" description="Helicase C-terminal" evidence="12">
    <location>
        <begin position="861"/>
        <end position="1029"/>
    </location>
</feature>
<keyword evidence="4" id="KW-0067">ATP-binding</keyword>
<feature type="compositionally biased region" description="Basic and acidic residues" evidence="8">
    <location>
        <begin position="1"/>
        <end position="11"/>
    </location>
</feature>
<dbReference type="SMART" id="SM00355">
    <property type="entry name" value="ZnF_C2H2"/>
    <property type="match status" value="1"/>
</dbReference>
<dbReference type="SMART" id="SM00487">
    <property type="entry name" value="DEXDc"/>
    <property type="match status" value="1"/>
</dbReference>
<dbReference type="Pfam" id="PF24385">
    <property type="entry name" value="DSRM_DHX29"/>
    <property type="match status" value="1"/>
</dbReference>
<dbReference type="GO" id="GO:0004386">
    <property type="term" value="F:helicase activity"/>
    <property type="evidence" value="ECO:0007669"/>
    <property type="project" value="UniProtKB-KW"/>
</dbReference>
<dbReference type="PROSITE" id="PS51192">
    <property type="entry name" value="HELICASE_ATP_BIND_1"/>
    <property type="match status" value="1"/>
</dbReference>
<dbReference type="Gene3D" id="1.10.8.10">
    <property type="entry name" value="DNA helicase RuvA subunit, C-terminal domain"/>
    <property type="match status" value="2"/>
</dbReference>
<dbReference type="SMART" id="SM00591">
    <property type="entry name" value="RWD"/>
    <property type="match status" value="1"/>
</dbReference>
<comment type="caution">
    <text evidence="13">The sequence shown here is derived from an EMBL/GenBank/DDBJ whole genome shotgun (WGS) entry which is preliminary data.</text>
</comment>
<accession>A0AAD9IHQ4</accession>
<dbReference type="GO" id="GO:0008270">
    <property type="term" value="F:zinc ion binding"/>
    <property type="evidence" value="ECO:0007669"/>
    <property type="project" value="UniProtKB-KW"/>
</dbReference>
<dbReference type="CDD" id="cd14291">
    <property type="entry name" value="UBA1_NUB1_like"/>
    <property type="match status" value="1"/>
</dbReference>
<feature type="region of interest" description="Disordered" evidence="8">
    <location>
        <begin position="135"/>
        <end position="155"/>
    </location>
</feature>
<comment type="similarity">
    <text evidence="6">Belongs to the DExH box helicase family.</text>
</comment>
<feature type="region of interest" description="Disordered" evidence="8">
    <location>
        <begin position="1"/>
        <end position="102"/>
    </location>
</feature>
<evidence type="ECO:0000259" key="11">
    <source>
        <dbReference type="PROSITE" id="PS51192"/>
    </source>
</evidence>
<keyword evidence="3" id="KW-0347">Helicase</keyword>
<reference evidence="13" key="1">
    <citation type="submission" date="2021-01" db="EMBL/GenBank/DDBJ databases">
        <authorList>
            <person name="Eckstrom K.M.E."/>
        </authorList>
    </citation>
    <scope>NUCLEOTIDE SEQUENCE</scope>
    <source>
        <strain evidence="13">UVCC 0001</strain>
    </source>
</reference>
<evidence type="ECO:0000256" key="3">
    <source>
        <dbReference type="ARBA" id="ARBA00022806"/>
    </source>
</evidence>
<dbReference type="InterPro" id="IPR016135">
    <property type="entry name" value="UBQ-conjugating_enzyme/RWD"/>
</dbReference>
<sequence length="1443" mass="153002">MGGIKNRDAKRAANKVFSSGGGGSSKGPAKVDKRNQEVKCPHCDKVYKQSSSLQLHIKKQHAEEAADPPQDGATSAAPASAAAASAAAIPAAAAPKPAPKKEAVMDVGSRAGAYAFKSPKLLLQEWCAKERTPRPRYKALPGSAGRHRARVVIPHPKKSELDRLLVLPDQQAAEDEEEAQQRAAVMGLHAVAGDRALDTLLPPAYRDLWRLLGKQAARHEQKERSAAERFAKAQARQKAEAARQARGSAAGKIVMTEQHRRLVSDALGALQLDGGDEEESQEESDSDAPSAVAELTALGFQRADAARAARALGPETPVDALLDWLCRHLPESALPKRFAPGAAGKAPEVLLGPGGLRSQRGSRASLLASEESEGGAMEDPAVAQLTELGYSVSDAVAALERCRGSVREAHLHLYGLLCERAAAAEAGVAERMPGSHEAVEGVDEGTLWSEEAEALQAIFGEESYKAAEQDNGPRVTLRLSRLPGSGGSAYPHAIPLISIRSAELKPAMRLRLTAALAALAGGRLGQPMLFELCQAIASTSELETESLLGPSCAGQALRRLTDPIAAPAQPGGEQTRKRTQTRHGAGRAPPPRDRARAQAQSQALKTAAEQWASSPGSKRMRATRASLPAAGHRTAVLTALASSRVTVIEGATGCGKSTQVPQFILEDAISRGQGGAVDVVCTQPRRISAVGLAARVAAERGERVGEAVGYAVRLDAKRSRDTRLLFCTTGILLRRFLSEPDLKSLTHVVVDEVHERSLESDLLLLLLRRLLASGRHPTLRVVLMSATVDAAFFADYFSAATGEATSRVAIPGFTHPVQEYYLEDALELSLAATLAALEKMEEGRIDYDLIASVVARVAEGQLRTAPANARAVLIFVSGAEEIDRTVRALRALPPSSKRPALHALPLHGGLSPADQARVFDPAPADRIKVVVATNVAETSITIDDVVCVLDTGRVKEMAYDPAAGLNRLRETWVSHAAAQQRRGRAGRVRPGVCYRLFTRSRWEALPRDTPPEIHRVALQSLVLDLKGALGPDADVRAAAAAMLSPPRHAALERAVQGLLDIGALERDGKGVESPGNENEAARAGDAPPAKNLAPSDTNAAASHLALTPLGQHLTAMPCDPALGKMLIYGCLLRCLDPILTIAAAMAHGRPIFAAPPAEREQAAQAHRRLTAAVQGSRSDHLNLIAAFSAWRNAGAKPAFCREYYLSLQGLQAIAAGRRQLAGILLGLGFCEADYLRTLDAPKPLTVIDADDEAADARGPERAGAHALDAAAGSARVVKAALTAGLYPNLLRVDAPPPKFQKVHGGTAEIDPEPGALKFFDRTLGRVFLHPASCNFKAGRFPSGWLVYSEITQTSKVFARATSAVPAYAVLFFAGELHVDHLAGTITAGGWARFRAPARIGVLVHDLRVAMAALLAKKIEDPALHLDKSPVRKALQSLLVADGT</sequence>
<dbReference type="SMART" id="SM00490">
    <property type="entry name" value="HELICc"/>
    <property type="match status" value="1"/>
</dbReference>
<dbReference type="Pfam" id="PF05773">
    <property type="entry name" value="RWD"/>
    <property type="match status" value="1"/>
</dbReference>
<dbReference type="SMART" id="SM00847">
    <property type="entry name" value="HA2"/>
    <property type="match status" value="1"/>
</dbReference>
<evidence type="ECO:0000256" key="6">
    <source>
        <dbReference type="ARBA" id="ARBA00060772"/>
    </source>
</evidence>
<evidence type="ECO:0000313" key="14">
    <source>
        <dbReference type="Proteomes" id="UP001255856"/>
    </source>
</evidence>
<evidence type="ECO:0008006" key="15">
    <source>
        <dbReference type="Google" id="ProtNLM"/>
    </source>
</evidence>
<dbReference type="InterPro" id="IPR007502">
    <property type="entry name" value="Helicase-assoc_dom"/>
</dbReference>
<feature type="compositionally biased region" description="Low complexity" evidence="8">
    <location>
        <begin position="73"/>
        <end position="95"/>
    </location>
</feature>
<evidence type="ECO:0000256" key="7">
    <source>
        <dbReference type="PROSITE-ProRule" id="PRU00042"/>
    </source>
</evidence>
<dbReference type="Gene3D" id="1.20.120.1080">
    <property type="match status" value="1"/>
</dbReference>
<dbReference type="SUPFAM" id="SSF54768">
    <property type="entry name" value="dsRNA-binding domain-like"/>
    <property type="match status" value="1"/>
</dbReference>
<dbReference type="PANTHER" id="PTHR18934:SF145">
    <property type="entry name" value="ATP-DEPENDENT RNA HELICASE DHX57-RELATED"/>
    <property type="match status" value="1"/>
</dbReference>
<gene>
    <name evidence="13" type="ORF">QBZ16_000872</name>
</gene>
<keyword evidence="7" id="KW-0862">Zinc</keyword>
<name>A0AAD9IHQ4_PROWI</name>
<evidence type="ECO:0000313" key="13">
    <source>
        <dbReference type="EMBL" id="KAK2076347.1"/>
    </source>
</evidence>
<evidence type="ECO:0000256" key="4">
    <source>
        <dbReference type="ARBA" id="ARBA00022840"/>
    </source>
</evidence>
<dbReference type="Proteomes" id="UP001255856">
    <property type="component" value="Unassembled WGS sequence"/>
</dbReference>
<feature type="domain" description="C2H2-type" evidence="9">
    <location>
        <begin position="38"/>
        <end position="66"/>
    </location>
</feature>
<feature type="domain" description="RWD" evidence="10">
    <location>
        <begin position="450"/>
        <end position="543"/>
    </location>
</feature>
<keyword evidence="1" id="KW-0547">Nucleotide-binding</keyword>
<dbReference type="Gene3D" id="3.40.50.300">
    <property type="entry name" value="P-loop containing nucleotide triphosphate hydrolases"/>
    <property type="match status" value="2"/>
</dbReference>